<evidence type="ECO:0000313" key="2">
    <source>
        <dbReference type="EMBL" id="AJF08302.1"/>
    </source>
</evidence>
<protein>
    <submittedName>
        <fullName evidence="2">Uncharacterized protein</fullName>
    </submittedName>
</protein>
<geneLocation type="plasmid" evidence="2 3">
    <name>pGSUB1</name>
</geneLocation>
<keyword evidence="1" id="KW-1133">Transmembrane helix</keyword>
<keyword evidence="1" id="KW-0812">Transmembrane</keyword>
<organism evidence="2 3">
    <name type="scientific">Geoalkalibacter subterraneus</name>
    <dbReference type="NCBI Taxonomy" id="483547"/>
    <lineage>
        <taxon>Bacteria</taxon>
        <taxon>Pseudomonadati</taxon>
        <taxon>Thermodesulfobacteriota</taxon>
        <taxon>Desulfuromonadia</taxon>
        <taxon>Desulfuromonadales</taxon>
        <taxon>Geoalkalibacteraceae</taxon>
        <taxon>Geoalkalibacter</taxon>
    </lineage>
</organism>
<evidence type="ECO:0000313" key="3">
    <source>
        <dbReference type="Proteomes" id="UP000035036"/>
    </source>
</evidence>
<evidence type="ECO:0000256" key="1">
    <source>
        <dbReference type="SAM" id="Phobius"/>
    </source>
</evidence>
<dbReference type="HOGENOM" id="CLU_2368866_0_0_7"/>
<dbReference type="AlphaFoldDB" id="A0A0B5FJF5"/>
<dbReference type="EMBL" id="CP010312">
    <property type="protein sequence ID" value="AJF08302.1"/>
    <property type="molecule type" value="Genomic_DNA"/>
</dbReference>
<reference evidence="2 3" key="1">
    <citation type="journal article" date="2015" name="Genome Announc.">
        <title>Genomes of Geoalkalibacter ferrihydriticus Z-0531T and Geoalkalibacter subterraneus Red1T, Two Haloalkaliphilic Metal-Reducing Deltaproteobacteria.</title>
        <authorList>
            <person name="Badalamenti J.P."/>
            <person name="Krajmalnik-Brown R."/>
            <person name="Torres C.I."/>
            <person name="Bond D.R."/>
        </authorList>
    </citation>
    <scope>NUCLEOTIDE SEQUENCE [LARGE SCALE GENOMIC DNA]</scope>
    <source>
        <strain evidence="2 3">Red1</strain>
        <plasmid evidence="3">Plasmid pGSUB1</plasmid>
    </source>
</reference>
<feature type="transmembrane region" description="Helical" evidence="1">
    <location>
        <begin position="68"/>
        <end position="90"/>
    </location>
</feature>
<proteinExistence type="predicted"/>
<dbReference type="Proteomes" id="UP000035036">
    <property type="component" value="Plasmid pGSUB1"/>
</dbReference>
<sequence>MNDDGFPEVPSIDLSGMDLTALGPNLLPNAFNLGVCEEDKITVANEEKPEKPDILLREISVPHIPKPLLAGLLLASPFVLLVLFYAKLFLSSLFG</sequence>
<name>A0A0B5FJF5_9BACT</name>
<gene>
    <name evidence="2" type="ORF">GSUB_17675</name>
</gene>
<dbReference type="KEGG" id="gsb:GSUB_17675"/>
<keyword evidence="3" id="KW-1185">Reference proteome</keyword>
<keyword evidence="2" id="KW-0614">Plasmid</keyword>
<accession>A0A0B5FJF5</accession>
<keyword evidence="1" id="KW-0472">Membrane</keyword>
<dbReference type="RefSeq" id="WP_040202970.1">
    <property type="nucleotide sequence ID" value="NZ_CP010312.1"/>
</dbReference>